<gene>
    <name evidence="3" type="ORF">OTI717_LOCUS37962</name>
</gene>
<dbReference type="PANTHER" id="PTHR15711:SF32">
    <property type="entry name" value="RAP GTPASE ACTIVATING PROTEIN 1, ISOFORM H"/>
    <property type="match status" value="1"/>
</dbReference>
<dbReference type="InterPro" id="IPR000331">
    <property type="entry name" value="Rap/Ran_GAP_dom"/>
</dbReference>
<dbReference type="Proteomes" id="UP000663823">
    <property type="component" value="Unassembled WGS sequence"/>
</dbReference>
<keyword evidence="1" id="KW-0343">GTPase activation</keyword>
<dbReference type="Gene3D" id="3.40.50.11210">
    <property type="entry name" value="Rap/Ran-GAP"/>
    <property type="match status" value="1"/>
</dbReference>
<dbReference type="PROSITE" id="PS50085">
    <property type="entry name" value="RAPGAP"/>
    <property type="match status" value="1"/>
</dbReference>
<name>A0A820A3J2_9BILA</name>
<feature type="domain" description="Rap-GAP" evidence="2">
    <location>
        <begin position="1"/>
        <end position="169"/>
    </location>
</feature>
<evidence type="ECO:0000313" key="4">
    <source>
        <dbReference type="Proteomes" id="UP000663823"/>
    </source>
</evidence>
<feature type="non-terminal residue" evidence="3">
    <location>
        <position position="1"/>
    </location>
</feature>
<dbReference type="SUPFAM" id="SSF111347">
    <property type="entry name" value="Rap/Ran-GAP"/>
    <property type="match status" value="1"/>
</dbReference>
<dbReference type="AlphaFoldDB" id="A0A820A3J2"/>
<dbReference type="PANTHER" id="PTHR15711">
    <property type="entry name" value="RAP GTPASE-ACTIVATING PROTEIN"/>
    <property type="match status" value="1"/>
</dbReference>
<dbReference type="InterPro" id="IPR050989">
    <property type="entry name" value="Rap1_Ran_GAP"/>
</dbReference>
<organism evidence="3 4">
    <name type="scientific">Rotaria sordida</name>
    <dbReference type="NCBI Taxonomy" id="392033"/>
    <lineage>
        <taxon>Eukaryota</taxon>
        <taxon>Metazoa</taxon>
        <taxon>Spiralia</taxon>
        <taxon>Gnathifera</taxon>
        <taxon>Rotifera</taxon>
        <taxon>Eurotatoria</taxon>
        <taxon>Bdelloidea</taxon>
        <taxon>Philodinida</taxon>
        <taxon>Philodinidae</taxon>
        <taxon>Rotaria</taxon>
    </lineage>
</organism>
<proteinExistence type="predicted"/>
<evidence type="ECO:0000313" key="3">
    <source>
        <dbReference type="EMBL" id="CAF4187000.1"/>
    </source>
</evidence>
<dbReference type="EMBL" id="CAJOAX010019261">
    <property type="protein sequence ID" value="CAF4187000.1"/>
    <property type="molecule type" value="Genomic_DNA"/>
</dbReference>
<dbReference type="GO" id="GO:0005096">
    <property type="term" value="F:GTPase activator activity"/>
    <property type="evidence" value="ECO:0007669"/>
    <property type="project" value="UniProtKB-KW"/>
</dbReference>
<sequence>MKFSFRFRSSLDLKSDHTRTESIYKQFNNHEIMFHVSTLLPHSKIGRQQLERKRHIDNDIVAIVFQENQAIFNPECIASQFLHVYLVITPIYTDGTAFRRFNAFDFCSLARDNRFKSIEMYTEVIQDSIFDLIDSDKLRFASTTALTFSSEGQKRFHNQLHDLKSKFIL</sequence>
<dbReference type="Pfam" id="PF02145">
    <property type="entry name" value="Rap_GAP"/>
    <property type="match status" value="1"/>
</dbReference>
<dbReference type="GO" id="GO:0005737">
    <property type="term" value="C:cytoplasm"/>
    <property type="evidence" value="ECO:0007669"/>
    <property type="project" value="TreeGrafter"/>
</dbReference>
<dbReference type="InterPro" id="IPR035974">
    <property type="entry name" value="Rap/Ran-GAP_sf"/>
</dbReference>
<accession>A0A820A3J2</accession>
<reference evidence="3" key="1">
    <citation type="submission" date="2021-02" db="EMBL/GenBank/DDBJ databases">
        <authorList>
            <person name="Nowell W R."/>
        </authorList>
    </citation>
    <scope>NUCLEOTIDE SEQUENCE</scope>
</reference>
<protein>
    <recommendedName>
        <fullName evidence="2">Rap-GAP domain-containing protein</fullName>
    </recommendedName>
</protein>
<evidence type="ECO:0000259" key="2">
    <source>
        <dbReference type="PROSITE" id="PS50085"/>
    </source>
</evidence>
<comment type="caution">
    <text evidence="3">The sequence shown here is derived from an EMBL/GenBank/DDBJ whole genome shotgun (WGS) entry which is preliminary data.</text>
</comment>
<dbReference type="GO" id="GO:0051056">
    <property type="term" value="P:regulation of small GTPase mediated signal transduction"/>
    <property type="evidence" value="ECO:0007669"/>
    <property type="project" value="InterPro"/>
</dbReference>
<evidence type="ECO:0000256" key="1">
    <source>
        <dbReference type="ARBA" id="ARBA00022468"/>
    </source>
</evidence>